<feature type="compositionally biased region" description="Low complexity" evidence="1">
    <location>
        <begin position="50"/>
        <end position="62"/>
    </location>
</feature>
<dbReference type="RefSeq" id="XP_032828507.1">
    <property type="nucleotide sequence ID" value="XM_032972616.1"/>
</dbReference>
<organism evidence="2 3">
    <name type="scientific">Petromyzon marinus</name>
    <name type="common">Sea lamprey</name>
    <dbReference type="NCBI Taxonomy" id="7757"/>
    <lineage>
        <taxon>Eukaryota</taxon>
        <taxon>Metazoa</taxon>
        <taxon>Chordata</taxon>
        <taxon>Craniata</taxon>
        <taxon>Vertebrata</taxon>
        <taxon>Cyclostomata</taxon>
        <taxon>Hyperoartia</taxon>
        <taxon>Petromyzontiformes</taxon>
        <taxon>Petromyzontidae</taxon>
        <taxon>Petromyzon</taxon>
    </lineage>
</organism>
<name>A0AAJ7U2I2_PETMA</name>
<dbReference type="KEGG" id="pmrn:116952910"/>
<protein>
    <submittedName>
        <fullName evidence="3">Uncharacterized protein LOC116952910 isoform X1</fullName>
    </submittedName>
</protein>
<dbReference type="GeneID" id="116952910"/>
<feature type="compositionally biased region" description="Basic residues" evidence="1">
    <location>
        <begin position="192"/>
        <end position="204"/>
    </location>
</feature>
<feature type="compositionally biased region" description="Basic and acidic residues" evidence="1">
    <location>
        <begin position="225"/>
        <end position="234"/>
    </location>
</feature>
<sequence length="297" mass="30459">MEAEDYQVEGTAQFAPVGENMHSADLLPSDYIPFFSDQPEDNNGDQNMNDVSAVPDAAAPAATEGTQSGAKRRKKKKKKKKPNAAPADGAPSAPAIGKPSSTAIAAQTPATSAGAPKAAVGTQGKAAAGVPLAPVVAVAVAAAAAGAQTQGAAATSGPTLTKNKKRKIKKKLRLKLLKASGVQVPPSPAELRKRKLKKKRRKERLKNMAAAAQVETQPSDVPMEESSKDLDKDELQVDQVTKEDLLGAGGDSVVLAAEPADGLAERQQPVAAGLARGCAAALELQRPGEGATDLAGR</sequence>
<evidence type="ECO:0000313" key="3">
    <source>
        <dbReference type="RefSeq" id="XP_032828507.1"/>
    </source>
</evidence>
<proteinExistence type="predicted"/>
<feature type="region of interest" description="Disordered" evidence="1">
    <location>
        <begin position="1"/>
        <end position="126"/>
    </location>
</feature>
<feature type="compositionally biased region" description="Low complexity" evidence="1">
    <location>
        <begin position="144"/>
        <end position="161"/>
    </location>
</feature>
<gene>
    <name evidence="3" type="primary">LOC116952910</name>
</gene>
<reference evidence="3" key="1">
    <citation type="submission" date="2025-08" db="UniProtKB">
        <authorList>
            <consortium name="RefSeq"/>
        </authorList>
    </citation>
    <scope>IDENTIFICATION</scope>
    <source>
        <tissue evidence="3">Sperm</tissue>
    </source>
</reference>
<feature type="compositionally biased region" description="Basic residues" evidence="1">
    <location>
        <begin position="70"/>
        <end position="82"/>
    </location>
</feature>
<accession>A0AAJ7U2I2</accession>
<evidence type="ECO:0000256" key="1">
    <source>
        <dbReference type="SAM" id="MobiDB-lite"/>
    </source>
</evidence>
<feature type="compositionally biased region" description="Polar residues" evidence="1">
    <location>
        <begin position="99"/>
        <end position="111"/>
    </location>
</feature>
<keyword evidence="2" id="KW-1185">Reference proteome</keyword>
<feature type="compositionally biased region" description="Low complexity" evidence="1">
    <location>
        <begin position="83"/>
        <end position="95"/>
    </location>
</feature>
<dbReference type="Proteomes" id="UP001318040">
    <property type="component" value="Chromosome 3"/>
</dbReference>
<feature type="compositionally biased region" description="Basic residues" evidence="1">
    <location>
        <begin position="162"/>
        <end position="176"/>
    </location>
</feature>
<dbReference type="AlphaFoldDB" id="A0AAJ7U2I2"/>
<evidence type="ECO:0000313" key="2">
    <source>
        <dbReference type="Proteomes" id="UP001318040"/>
    </source>
</evidence>
<feature type="region of interest" description="Disordered" evidence="1">
    <location>
        <begin position="144"/>
        <end position="234"/>
    </location>
</feature>